<dbReference type="InterPro" id="IPR000242">
    <property type="entry name" value="PTP_cat"/>
</dbReference>
<dbReference type="SMART" id="SM00194">
    <property type="entry name" value="PTPc"/>
    <property type="match status" value="1"/>
</dbReference>
<evidence type="ECO:0000259" key="2">
    <source>
        <dbReference type="PROSITE" id="PS50055"/>
    </source>
</evidence>
<evidence type="ECO:0000313" key="5">
    <source>
        <dbReference type="Proteomes" id="UP000239563"/>
    </source>
</evidence>
<dbReference type="AlphaFoldDB" id="A0A2N8UL28"/>
<dbReference type="InterPro" id="IPR000387">
    <property type="entry name" value="Tyr_Pase_dom"/>
</dbReference>
<dbReference type="PROSITE" id="PS50056">
    <property type="entry name" value="TYR_PHOSPHATASE_2"/>
    <property type="match status" value="1"/>
</dbReference>
<dbReference type="SMART" id="SM00404">
    <property type="entry name" value="PTPc_motif"/>
    <property type="match status" value="1"/>
</dbReference>
<gene>
    <name evidence="4" type="ORF">SRS1_16003</name>
</gene>
<proteinExistence type="inferred from homology"/>
<sequence length="294" mass="32632">MSLGHVPSKRTLASLYQSLGYTDHLRLTTPDLGYTSTASTSASNTHANRYTDIVAYDHALLPGAYLNAAYIPPFQRTSLSFVVSQAPLPPTYAAFYAHVVQQRVRVLVNLTPLVEKGRRKADQYWPELEAQMELQNGWTVRSESEGQVQLERGQATLVRRVLHIDTADDGAWSVTQFHLTSWPDHGVFPTSLLLQLMHETQQVAMPKLFPPPPTWIHCSAGVGRSGTLAAALIAQAAINVAKNEGPAEALWDLPVRIVEHLRRYRARMVQTLEQFEAVYEVVAQLARDAGLVKA</sequence>
<dbReference type="InterPro" id="IPR003595">
    <property type="entry name" value="Tyr_Pase_cat"/>
</dbReference>
<dbReference type="PANTHER" id="PTHR19134">
    <property type="entry name" value="RECEPTOR-TYPE TYROSINE-PROTEIN PHOSPHATASE"/>
    <property type="match status" value="1"/>
</dbReference>
<dbReference type="PROSITE" id="PS50055">
    <property type="entry name" value="TYR_PHOSPHATASE_PTP"/>
    <property type="match status" value="1"/>
</dbReference>
<comment type="similarity">
    <text evidence="1">Belongs to the protein-tyrosine phosphatase family. Non-receptor class subfamily.</text>
</comment>
<dbReference type="SUPFAM" id="SSF52799">
    <property type="entry name" value="(Phosphotyrosine protein) phosphatases II"/>
    <property type="match status" value="1"/>
</dbReference>
<evidence type="ECO:0000256" key="1">
    <source>
        <dbReference type="ARBA" id="ARBA00009649"/>
    </source>
</evidence>
<dbReference type="Pfam" id="PF00102">
    <property type="entry name" value="Y_phosphatase"/>
    <property type="match status" value="1"/>
</dbReference>
<organism evidence="4 5">
    <name type="scientific">Sporisorium reilianum f. sp. reilianum</name>
    <dbReference type="NCBI Taxonomy" id="72559"/>
    <lineage>
        <taxon>Eukaryota</taxon>
        <taxon>Fungi</taxon>
        <taxon>Dikarya</taxon>
        <taxon>Basidiomycota</taxon>
        <taxon>Ustilaginomycotina</taxon>
        <taxon>Ustilaginomycetes</taxon>
        <taxon>Ustilaginales</taxon>
        <taxon>Ustilaginaceae</taxon>
        <taxon>Sporisorium</taxon>
    </lineage>
</organism>
<accession>A0A2N8UL28</accession>
<dbReference type="PANTHER" id="PTHR19134:SF449">
    <property type="entry name" value="TYROSINE-PROTEIN PHOSPHATASE 1"/>
    <property type="match status" value="1"/>
</dbReference>
<dbReference type="Proteomes" id="UP000239563">
    <property type="component" value="Chromosome XVI"/>
</dbReference>
<dbReference type="EMBL" id="LT795069">
    <property type="protein sequence ID" value="SJX65203.1"/>
    <property type="molecule type" value="Genomic_DNA"/>
</dbReference>
<feature type="domain" description="Tyrosine-protein phosphatase" evidence="2">
    <location>
        <begin position="12"/>
        <end position="285"/>
    </location>
</feature>
<feature type="domain" description="Tyrosine specific protein phosphatases" evidence="3">
    <location>
        <begin position="194"/>
        <end position="276"/>
    </location>
</feature>
<dbReference type="InterPro" id="IPR029021">
    <property type="entry name" value="Prot-tyrosine_phosphatase-like"/>
</dbReference>
<dbReference type="PROSITE" id="PS00383">
    <property type="entry name" value="TYR_PHOSPHATASE_1"/>
    <property type="match status" value="1"/>
</dbReference>
<evidence type="ECO:0000313" key="4">
    <source>
        <dbReference type="EMBL" id="SJX65203.1"/>
    </source>
</evidence>
<evidence type="ECO:0000259" key="3">
    <source>
        <dbReference type="PROSITE" id="PS50056"/>
    </source>
</evidence>
<protein>
    <submittedName>
        <fullName evidence="4">Related to Protein-tyrosine phosphatase gamma</fullName>
    </submittedName>
</protein>
<dbReference type="InterPro" id="IPR050348">
    <property type="entry name" value="Protein-Tyr_Phosphatase"/>
</dbReference>
<name>A0A2N8UL28_9BASI</name>
<reference evidence="4 5" key="1">
    <citation type="submission" date="2017-02" db="EMBL/GenBank/DDBJ databases">
        <authorList>
            <person name="Peterson S.W."/>
        </authorList>
    </citation>
    <scope>NUCLEOTIDE SEQUENCE [LARGE SCALE GENOMIC DNA]</scope>
    <source>
        <strain evidence="4 5">SRS1_H2-8</strain>
    </source>
</reference>
<dbReference type="PRINTS" id="PR00700">
    <property type="entry name" value="PRTYPHPHTASE"/>
</dbReference>
<dbReference type="Gene3D" id="3.90.190.10">
    <property type="entry name" value="Protein tyrosine phosphatase superfamily"/>
    <property type="match status" value="1"/>
</dbReference>
<dbReference type="CDD" id="cd00047">
    <property type="entry name" value="PTPc"/>
    <property type="match status" value="1"/>
</dbReference>
<dbReference type="GO" id="GO:0004725">
    <property type="term" value="F:protein tyrosine phosphatase activity"/>
    <property type="evidence" value="ECO:0007669"/>
    <property type="project" value="InterPro"/>
</dbReference>
<dbReference type="InterPro" id="IPR016130">
    <property type="entry name" value="Tyr_Pase_AS"/>
</dbReference>